<dbReference type="InterPro" id="IPR010869">
    <property type="entry name" value="DUF1501"/>
</dbReference>
<evidence type="ECO:0008006" key="2">
    <source>
        <dbReference type="Google" id="ProtNLM"/>
    </source>
</evidence>
<comment type="caution">
    <text evidence="1">The sequence shown here is derived from an EMBL/GenBank/DDBJ whole genome shotgun (WGS) entry which is preliminary data.</text>
</comment>
<sequence>MENITRRNFIKLTSASAVAVANSLSTYEFAHAAVIRPLPVGTPILVIVTLNGGNDGLNTVVPYLDSNYRSLRPQLAYKEEQVLPIGDDLALNGSMTGFKSLWDKNQLAIVRGVGYPNPDRSHFSSMAIWQSASRTPIKTGWVGRWIETQPENPFLAISLGATLPALFRGDKRSGTVLPVSGLKTPTGMLAKDFANTSKKTKLDGQLSATAARSMRDLFTVADIVSPILKNPAPPAADLPTVVGGNAGGESNLGAQFEAVAKLIAAGVPTRVWSVSLGGFDTHANELSAQSLLLGVVSNSISKFMSQMRTIGRSRDVTIMVFSEFGRRVKANSSDGTDHGTSGPVFIIGERVVGGFHGEQPPLSRLNDGDLAVTTDFRSVYGSVIESVLRTPVDQVINGWKDRLALFNA</sequence>
<proteinExistence type="predicted"/>
<dbReference type="AlphaFoldDB" id="A0A094Q3T9"/>
<dbReference type="Pfam" id="PF07394">
    <property type="entry name" value="DUF1501"/>
    <property type="match status" value="1"/>
</dbReference>
<reference evidence="1" key="1">
    <citation type="submission" date="2014-06" db="EMBL/GenBank/DDBJ databases">
        <title>Key roles for freshwater Actinobacteria revealed by deep metagenomic sequencing.</title>
        <authorList>
            <person name="Ghai R."/>
            <person name="Mizuno C.M."/>
            <person name="Picazo A."/>
            <person name="Camacho A."/>
            <person name="Rodriguez-Valera F."/>
        </authorList>
    </citation>
    <scope>NUCLEOTIDE SEQUENCE</scope>
</reference>
<dbReference type="PANTHER" id="PTHR43737:SF1">
    <property type="entry name" value="DUF1501 DOMAIN-CONTAINING PROTEIN"/>
    <property type="match status" value="1"/>
</dbReference>
<accession>A0A094Q3T9</accession>
<organism evidence="1">
    <name type="scientific">freshwater metagenome</name>
    <dbReference type="NCBI Taxonomy" id="449393"/>
    <lineage>
        <taxon>unclassified sequences</taxon>
        <taxon>metagenomes</taxon>
        <taxon>ecological metagenomes</taxon>
    </lineage>
</organism>
<evidence type="ECO:0000313" key="1">
    <source>
        <dbReference type="EMBL" id="KGA18027.1"/>
    </source>
</evidence>
<dbReference type="PROSITE" id="PS51318">
    <property type="entry name" value="TAT"/>
    <property type="match status" value="1"/>
</dbReference>
<dbReference type="InterPro" id="IPR006311">
    <property type="entry name" value="TAT_signal"/>
</dbReference>
<dbReference type="EMBL" id="JNSL01000050">
    <property type="protein sequence ID" value="KGA18027.1"/>
    <property type="molecule type" value="Genomic_DNA"/>
</dbReference>
<protein>
    <recommendedName>
        <fullName evidence="2">DUF1501 domain-containing protein</fullName>
    </recommendedName>
</protein>
<dbReference type="PANTHER" id="PTHR43737">
    <property type="entry name" value="BLL7424 PROTEIN"/>
    <property type="match status" value="1"/>
</dbReference>
<gene>
    <name evidence="1" type="ORF">GM51_9225</name>
</gene>
<name>A0A094Q3T9_9ZZZZ</name>